<dbReference type="InterPro" id="IPR039539">
    <property type="entry name" value="Ras_GTPase_bind_prot"/>
</dbReference>
<dbReference type="Pfam" id="PF00076">
    <property type="entry name" value="RRM_1"/>
    <property type="match status" value="1"/>
</dbReference>
<feature type="domain" description="RRM" evidence="5">
    <location>
        <begin position="377"/>
        <end position="459"/>
    </location>
</feature>
<feature type="region of interest" description="Disordered" evidence="4">
    <location>
        <begin position="441"/>
        <end position="492"/>
    </location>
</feature>
<feature type="domain" description="NTF2" evidence="6">
    <location>
        <begin position="1"/>
        <end position="103"/>
    </location>
</feature>
<dbReference type="AlphaFoldDB" id="A0A8S1BLU9"/>
<dbReference type="PANTHER" id="PTHR10693">
    <property type="entry name" value="RAS GTPASE-ACTIVATING PROTEIN-BINDING PROTEIN"/>
    <property type="match status" value="1"/>
</dbReference>
<evidence type="ECO:0000256" key="1">
    <source>
        <dbReference type="ARBA" id="ARBA00004210"/>
    </source>
</evidence>
<dbReference type="PROSITE" id="PS50102">
    <property type="entry name" value="RRM"/>
    <property type="match status" value="1"/>
</dbReference>
<gene>
    <name evidence="7" type="ORF">CLODIP_2_CD07994</name>
</gene>
<evidence type="ECO:0000259" key="6">
    <source>
        <dbReference type="PROSITE" id="PS50177"/>
    </source>
</evidence>
<dbReference type="CDD" id="cd00780">
    <property type="entry name" value="NTF2"/>
    <property type="match status" value="1"/>
</dbReference>
<evidence type="ECO:0000313" key="8">
    <source>
        <dbReference type="Proteomes" id="UP000494165"/>
    </source>
</evidence>
<dbReference type="Pfam" id="PF02136">
    <property type="entry name" value="NTF2"/>
    <property type="match status" value="1"/>
</dbReference>
<evidence type="ECO:0000256" key="3">
    <source>
        <dbReference type="PROSITE-ProRule" id="PRU00176"/>
    </source>
</evidence>
<evidence type="ECO:0008006" key="9">
    <source>
        <dbReference type="Google" id="ProtNLM"/>
    </source>
</evidence>
<dbReference type="PANTHER" id="PTHR10693:SF20">
    <property type="entry name" value="AT27578P"/>
    <property type="match status" value="1"/>
</dbReference>
<dbReference type="InterPro" id="IPR035979">
    <property type="entry name" value="RBD_domain_sf"/>
</dbReference>
<keyword evidence="2 3" id="KW-0694">RNA-binding</keyword>
<accession>A0A8S1BLU9</accession>
<dbReference type="InterPro" id="IPR018222">
    <property type="entry name" value="Nuclear_transport_factor_2_euk"/>
</dbReference>
<name>A0A8S1BLU9_9INSE</name>
<dbReference type="SMART" id="SM00360">
    <property type="entry name" value="RRM"/>
    <property type="match status" value="1"/>
</dbReference>
<feature type="region of interest" description="Disordered" evidence="4">
    <location>
        <begin position="271"/>
        <end position="378"/>
    </location>
</feature>
<dbReference type="SUPFAM" id="SSF54928">
    <property type="entry name" value="RNA-binding domain, RBD"/>
    <property type="match status" value="1"/>
</dbReference>
<feature type="compositionally biased region" description="Basic and acidic residues" evidence="4">
    <location>
        <begin position="342"/>
        <end position="363"/>
    </location>
</feature>
<keyword evidence="8" id="KW-1185">Reference proteome</keyword>
<comment type="subcellular location">
    <subcellularLocation>
        <location evidence="1">Cytoplasm</location>
        <location evidence="1">Stress granule</location>
    </subcellularLocation>
</comment>
<dbReference type="GO" id="GO:0010494">
    <property type="term" value="C:cytoplasmic stress granule"/>
    <property type="evidence" value="ECO:0007669"/>
    <property type="project" value="UniProtKB-SubCell"/>
</dbReference>
<dbReference type="GO" id="GO:0005829">
    <property type="term" value="C:cytosol"/>
    <property type="evidence" value="ECO:0007669"/>
    <property type="project" value="TreeGrafter"/>
</dbReference>
<dbReference type="EMBL" id="CADEPI010000002">
    <property type="protein sequence ID" value="CAB3359903.1"/>
    <property type="molecule type" value="Genomic_DNA"/>
</dbReference>
<dbReference type="InterPro" id="IPR000504">
    <property type="entry name" value="RRM_dom"/>
</dbReference>
<sequence>MHVHRFYNENSSFIHGGLDNKSGEQSVVGQRQIHQLISQLGFSNCHAKIQQVDAQCTLGNGVVVQVTGELSNDSEPMRRFTQTFVLAQQSPKKYYVHNDIFRYQDEMVNDDDPGNYHNESEADLAGKEVPVITQPNIIDYYNDAQPATVTTVPIVRPGQGNIHMPVIEVAGTQPGVQIAPPSMQMAQPGVQVTQVIVAPTTTPTVMEQAPPMPVQQQQQQQLPMVTPIVSEVKEIVAPLVEPKIEEAAPAPQQPKQPQVVAVVEENKGPKTFASMFKKGGPSGPQQPLPPQRVRSPTVQVAEHAPKSTSPPSSQQGHGLPPRQGMNKQGMGNKPGRGPMRGSDGEKRESMGRDREPGPDDRRRSVGGPNGPRHPDSHQVFVGNIPIVAQEADVKNVFCKFGNVVDVRIINSKVVPGKVFPKYGFVVFSDAEAAQNCLRSKPIMMPGESPQNLNVEEKRPRYPANGGNNDRGNMAGSNRGGRGQRNNYDRADR</sequence>
<evidence type="ECO:0000256" key="4">
    <source>
        <dbReference type="SAM" id="MobiDB-lite"/>
    </source>
</evidence>
<protein>
    <recommendedName>
        <fullName evidence="9">RRM domain-containing protein</fullName>
    </recommendedName>
</protein>
<dbReference type="PROSITE" id="PS50177">
    <property type="entry name" value="NTF2_DOMAIN"/>
    <property type="match status" value="1"/>
</dbReference>
<feature type="compositionally biased region" description="Polar residues" evidence="4">
    <location>
        <begin position="306"/>
        <end position="316"/>
    </location>
</feature>
<dbReference type="Gene3D" id="3.30.70.330">
    <property type="match status" value="1"/>
</dbReference>
<dbReference type="Proteomes" id="UP000494165">
    <property type="component" value="Unassembled WGS sequence"/>
</dbReference>
<proteinExistence type="predicted"/>
<reference evidence="7 8" key="1">
    <citation type="submission" date="2020-04" db="EMBL/GenBank/DDBJ databases">
        <authorList>
            <person name="Alioto T."/>
            <person name="Alioto T."/>
            <person name="Gomez Garrido J."/>
        </authorList>
    </citation>
    <scope>NUCLEOTIDE SEQUENCE [LARGE SCALE GENOMIC DNA]</scope>
</reference>
<dbReference type="InterPro" id="IPR012677">
    <property type="entry name" value="Nucleotide-bd_a/b_plait_sf"/>
</dbReference>
<dbReference type="SUPFAM" id="SSF54427">
    <property type="entry name" value="NTF2-like"/>
    <property type="match status" value="1"/>
</dbReference>
<evidence type="ECO:0000313" key="7">
    <source>
        <dbReference type="EMBL" id="CAB3359903.1"/>
    </source>
</evidence>
<dbReference type="OrthoDB" id="339151at2759"/>
<organism evidence="7 8">
    <name type="scientific">Cloeon dipterum</name>
    <dbReference type="NCBI Taxonomy" id="197152"/>
    <lineage>
        <taxon>Eukaryota</taxon>
        <taxon>Metazoa</taxon>
        <taxon>Ecdysozoa</taxon>
        <taxon>Arthropoda</taxon>
        <taxon>Hexapoda</taxon>
        <taxon>Insecta</taxon>
        <taxon>Pterygota</taxon>
        <taxon>Palaeoptera</taxon>
        <taxon>Ephemeroptera</taxon>
        <taxon>Pisciforma</taxon>
        <taxon>Baetidae</taxon>
        <taxon>Cloeon</taxon>
    </lineage>
</organism>
<dbReference type="GO" id="GO:0003729">
    <property type="term" value="F:mRNA binding"/>
    <property type="evidence" value="ECO:0007669"/>
    <property type="project" value="TreeGrafter"/>
</dbReference>
<dbReference type="InterPro" id="IPR032710">
    <property type="entry name" value="NTF2-like_dom_sf"/>
</dbReference>
<dbReference type="GO" id="GO:1990904">
    <property type="term" value="C:ribonucleoprotein complex"/>
    <property type="evidence" value="ECO:0007669"/>
    <property type="project" value="TreeGrafter"/>
</dbReference>
<dbReference type="InterPro" id="IPR002075">
    <property type="entry name" value="NTF2_dom"/>
</dbReference>
<evidence type="ECO:0000259" key="5">
    <source>
        <dbReference type="PROSITE" id="PS50102"/>
    </source>
</evidence>
<evidence type="ECO:0000256" key="2">
    <source>
        <dbReference type="ARBA" id="ARBA00022884"/>
    </source>
</evidence>
<comment type="caution">
    <text evidence="7">The sequence shown here is derived from an EMBL/GenBank/DDBJ whole genome shotgun (WGS) entry which is preliminary data.</text>
</comment>
<dbReference type="Gene3D" id="3.10.450.50">
    <property type="match status" value="1"/>
</dbReference>